<dbReference type="RefSeq" id="WP_343953279.1">
    <property type="nucleotide sequence ID" value="NZ_BAAAHQ010000036.1"/>
</dbReference>
<dbReference type="InterPro" id="IPR009057">
    <property type="entry name" value="Homeodomain-like_sf"/>
</dbReference>
<name>A0ABP4B0R2_9ACTN</name>
<dbReference type="Gene3D" id="1.10.10.60">
    <property type="entry name" value="Homeodomain-like"/>
    <property type="match status" value="1"/>
</dbReference>
<dbReference type="PROSITE" id="PS50977">
    <property type="entry name" value="HTH_TETR_2"/>
    <property type="match status" value="1"/>
</dbReference>
<evidence type="ECO:0000313" key="4">
    <source>
        <dbReference type="EMBL" id="GAA0944180.1"/>
    </source>
</evidence>
<dbReference type="Pfam" id="PF14246">
    <property type="entry name" value="TetR_C_7"/>
    <property type="match status" value="1"/>
</dbReference>
<feature type="domain" description="HTH tetR-type" evidence="3">
    <location>
        <begin position="15"/>
        <end position="74"/>
    </location>
</feature>
<keyword evidence="5" id="KW-1185">Reference proteome</keyword>
<dbReference type="SUPFAM" id="SSF46689">
    <property type="entry name" value="Homeodomain-like"/>
    <property type="match status" value="1"/>
</dbReference>
<dbReference type="Gene3D" id="1.10.357.10">
    <property type="entry name" value="Tetracycline Repressor, domain 2"/>
    <property type="match status" value="1"/>
</dbReference>
<feature type="DNA-binding region" description="H-T-H motif" evidence="2">
    <location>
        <begin position="37"/>
        <end position="56"/>
    </location>
</feature>
<protein>
    <submittedName>
        <fullName evidence="4">TetR/AcrR family transcriptional regulator</fullName>
    </submittedName>
</protein>
<sequence>MTPISRDAPSGERAARKRAAIVRAARQEFLRKGFNAGMDVIAAKAGVSKVTVYNHFSSKEELFAEIVHEALEQAFHDTMVKMRERLEVADEIREILTTTAEGWVEGIAQPDVLALRALIAGEGRRFPELGRAWREKGPARFTAVLSEALSRHDGLDIPDMRLAVIQFYALVLYPHIIHSAYGETFDAETTRALIDKGVDMFLRYYQAPA</sequence>
<organism evidence="4 5">
    <name type="scientific">Nonomuraea longicatena</name>
    <dbReference type="NCBI Taxonomy" id="83682"/>
    <lineage>
        <taxon>Bacteria</taxon>
        <taxon>Bacillati</taxon>
        <taxon>Actinomycetota</taxon>
        <taxon>Actinomycetes</taxon>
        <taxon>Streptosporangiales</taxon>
        <taxon>Streptosporangiaceae</taxon>
        <taxon>Nonomuraea</taxon>
    </lineage>
</organism>
<dbReference type="PRINTS" id="PR00455">
    <property type="entry name" value="HTHTETR"/>
</dbReference>
<accession>A0ABP4B0R2</accession>
<proteinExistence type="predicted"/>
<evidence type="ECO:0000259" key="3">
    <source>
        <dbReference type="PROSITE" id="PS50977"/>
    </source>
</evidence>
<evidence type="ECO:0000313" key="5">
    <source>
        <dbReference type="Proteomes" id="UP001501578"/>
    </source>
</evidence>
<dbReference type="InterPro" id="IPR039536">
    <property type="entry name" value="TetR_C_Proteobacteria"/>
</dbReference>
<keyword evidence="1 2" id="KW-0238">DNA-binding</keyword>
<dbReference type="Pfam" id="PF00440">
    <property type="entry name" value="TetR_N"/>
    <property type="match status" value="1"/>
</dbReference>
<gene>
    <name evidence="4" type="ORF">GCM10009560_58040</name>
</gene>
<dbReference type="InterPro" id="IPR036271">
    <property type="entry name" value="Tet_transcr_reg_TetR-rel_C_sf"/>
</dbReference>
<evidence type="ECO:0000256" key="2">
    <source>
        <dbReference type="PROSITE-ProRule" id="PRU00335"/>
    </source>
</evidence>
<dbReference type="Proteomes" id="UP001501578">
    <property type="component" value="Unassembled WGS sequence"/>
</dbReference>
<dbReference type="InterPro" id="IPR050109">
    <property type="entry name" value="HTH-type_TetR-like_transc_reg"/>
</dbReference>
<dbReference type="PANTHER" id="PTHR30055:SF146">
    <property type="entry name" value="HTH-TYPE TRANSCRIPTIONAL DUAL REGULATOR CECR"/>
    <property type="match status" value="1"/>
</dbReference>
<reference evidence="5" key="1">
    <citation type="journal article" date="2019" name="Int. J. Syst. Evol. Microbiol.">
        <title>The Global Catalogue of Microorganisms (GCM) 10K type strain sequencing project: providing services to taxonomists for standard genome sequencing and annotation.</title>
        <authorList>
            <consortium name="The Broad Institute Genomics Platform"/>
            <consortium name="The Broad Institute Genome Sequencing Center for Infectious Disease"/>
            <person name="Wu L."/>
            <person name="Ma J."/>
        </authorList>
    </citation>
    <scope>NUCLEOTIDE SEQUENCE [LARGE SCALE GENOMIC DNA]</scope>
    <source>
        <strain evidence="5">JCM 11136</strain>
    </source>
</reference>
<evidence type="ECO:0000256" key="1">
    <source>
        <dbReference type="ARBA" id="ARBA00023125"/>
    </source>
</evidence>
<dbReference type="InterPro" id="IPR001647">
    <property type="entry name" value="HTH_TetR"/>
</dbReference>
<comment type="caution">
    <text evidence="4">The sequence shown here is derived from an EMBL/GenBank/DDBJ whole genome shotgun (WGS) entry which is preliminary data.</text>
</comment>
<dbReference type="SUPFAM" id="SSF48498">
    <property type="entry name" value="Tetracyclin repressor-like, C-terminal domain"/>
    <property type="match status" value="1"/>
</dbReference>
<dbReference type="EMBL" id="BAAAHQ010000036">
    <property type="protein sequence ID" value="GAA0944180.1"/>
    <property type="molecule type" value="Genomic_DNA"/>
</dbReference>
<dbReference type="PANTHER" id="PTHR30055">
    <property type="entry name" value="HTH-TYPE TRANSCRIPTIONAL REGULATOR RUTR"/>
    <property type="match status" value="1"/>
</dbReference>